<dbReference type="InterPro" id="IPR001228">
    <property type="entry name" value="IspD"/>
</dbReference>
<dbReference type="Pfam" id="PF01128">
    <property type="entry name" value="IspD"/>
    <property type="match status" value="1"/>
</dbReference>
<dbReference type="InterPro" id="IPR029044">
    <property type="entry name" value="Nucleotide-diphossugar_trans"/>
</dbReference>
<comment type="catalytic activity">
    <reaction evidence="3">
        <text>2-C-methyl-D-erythritol 4-phosphate + CTP + H(+) = 4-CDP-2-C-methyl-D-erythritol + diphosphate</text>
        <dbReference type="Rhea" id="RHEA:13429"/>
        <dbReference type="ChEBI" id="CHEBI:15378"/>
        <dbReference type="ChEBI" id="CHEBI:33019"/>
        <dbReference type="ChEBI" id="CHEBI:37563"/>
        <dbReference type="ChEBI" id="CHEBI:57823"/>
        <dbReference type="ChEBI" id="CHEBI:58262"/>
        <dbReference type="EC" id="2.7.7.60"/>
    </reaction>
</comment>
<evidence type="ECO:0000256" key="1">
    <source>
        <dbReference type="ARBA" id="ARBA00022679"/>
    </source>
</evidence>
<reference evidence="4 5" key="1">
    <citation type="submission" date="2024-12" db="EMBL/GenBank/DDBJ databases">
        <authorList>
            <person name="Hu S."/>
        </authorList>
    </citation>
    <scope>NUCLEOTIDE SEQUENCE [LARGE SCALE GENOMIC DNA]</scope>
    <source>
        <strain evidence="4 5">THG-T11</strain>
    </source>
</reference>
<name>A0ABW9J114_9SPHI</name>
<evidence type="ECO:0000313" key="4">
    <source>
        <dbReference type="EMBL" id="MFN0254222.1"/>
    </source>
</evidence>
<dbReference type="EMBL" id="SSHJ02000001">
    <property type="protein sequence ID" value="MFN0254222.1"/>
    <property type="molecule type" value="Genomic_DNA"/>
</dbReference>
<comment type="pathway">
    <text evidence="3">Isoprenoid biosynthesis; isopentenyl diphosphate biosynthesis via DXP pathway; isopentenyl diphosphate from 1-deoxy-D-xylulose 5-phosphate: step 2/6.</text>
</comment>
<evidence type="ECO:0000313" key="5">
    <source>
        <dbReference type="Proteomes" id="UP001517247"/>
    </source>
</evidence>
<keyword evidence="3" id="KW-0414">Isoprene biosynthesis</keyword>
<dbReference type="RefSeq" id="WP_138721392.1">
    <property type="nucleotide sequence ID" value="NZ_SSHJ02000001.1"/>
</dbReference>
<feature type="site" description="Transition state stabilizer" evidence="3">
    <location>
        <position position="15"/>
    </location>
</feature>
<evidence type="ECO:0000256" key="3">
    <source>
        <dbReference type="HAMAP-Rule" id="MF_00108"/>
    </source>
</evidence>
<evidence type="ECO:0000256" key="2">
    <source>
        <dbReference type="ARBA" id="ARBA00022695"/>
    </source>
</evidence>
<comment type="function">
    <text evidence="3">Catalyzes the formation of 4-diphosphocytidyl-2-C-methyl-D-erythritol from CTP and 2-C-methyl-D-erythritol 4-phosphate (MEP).</text>
</comment>
<gene>
    <name evidence="3" type="primary">ispD</name>
    <name evidence="4" type="ORF">E6A44_001455</name>
</gene>
<dbReference type="SUPFAM" id="SSF53448">
    <property type="entry name" value="Nucleotide-diphospho-sugar transferases"/>
    <property type="match status" value="1"/>
</dbReference>
<organism evidence="4 5">
    <name type="scientific">Pedobacter ureilyticus</name>
    <dbReference type="NCBI Taxonomy" id="1393051"/>
    <lineage>
        <taxon>Bacteria</taxon>
        <taxon>Pseudomonadati</taxon>
        <taxon>Bacteroidota</taxon>
        <taxon>Sphingobacteriia</taxon>
        <taxon>Sphingobacteriales</taxon>
        <taxon>Sphingobacteriaceae</taxon>
        <taxon>Pedobacter</taxon>
    </lineage>
</organism>
<comment type="caution">
    <text evidence="4">The sequence shown here is derived from an EMBL/GenBank/DDBJ whole genome shotgun (WGS) entry which is preliminary data.</text>
</comment>
<dbReference type="InterPro" id="IPR050088">
    <property type="entry name" value="IspD/TarI_cytidylyltransf_bact"/>
</dbReference>
<proteinExistence type="inferred from homology"/>
<accession>A0ABW9J114</accession>
<dbReference type="PANTHER" id="PTHR32125">
    <property type="entry name" value="2-C-METHYL-D-ERYTHRITOL 4-PHOSPHATE CYTIDYLYLTRANSFERASE, CHLOROPLASTIC"/>
    <property type="match status" value="1"/>
</dbReference>
<sequence>MKFYAIIVAGGSGKRMQTAIAKQFLLLNNKPVMMHTLQAFYLSEVQPEIIVVLAKDDHEYWKDLCFKYNFDIPHTLVEGGKERFHSVRNGLMTIKEDGVVAIHDAVRPVVTSSLITQTFRDALEAGNAIPCIKPSDSVRKLQDDGGSKIINRDKLVLIQTPQTFDLGQLRIAYQQRFSNKFTDDASVVEAAGFPINLIEGNRNNIKVTYPEDLELASFLLKNNIPG</sequence>
<dbReference type="EC" id="2.7.7.60" evidence="3"/>
<dbReference type="CDD" id="cd02516">
    <property type="entry name" value="CDP-ME_synthetase"/>
    <property type="match status" value="1"/>
</dbReference>
<feature type="site" description="Positions MEP for the nucleophilic attack" evidence="3">
    <location>
        <position position="152"/>
    </location>
</feature>
<dbReference type="Proteomes" id="UP001517247">
    <property type="component" value="Unassembled WGS sequence"/>
</dbReference>
<dbReference type="NCBIfam" id="TIGR00453">
    <property type="entry name" value="ispD"/>
    <property type="match status" value="1"/>
</dbReference>
<dbReference type="GO" id="GO:0050518">
    <property type="term" value="F:2-C-methyl-D-erythritol 4-phosphate cytidylyltransferase activity"/>
    <property type="evidence" value="ECO:0007669"/>
    <property type="project" value="UniProtKB-EC"/>
</dbReference>
<feature type="site" description="Positions MEP for the nucleophilic attack" evidence="3">
    <location>
        <position position="206"/>
    </location>
</feature>
<keyword evidence="1 3" id="KW-0808">Transferase</keyword>
<keyword evidence="5" id="KW-1185">Reference proteome</keyword>
<dbReference type="InterPro" id="IPR034683">
    <property type="entry name" value="IspD/TarI"/>
</dbReference>
<dbReference type="HAMAP" id="MF_00108">
    <property type="entry name" value="IspD"/>
    <property type="match status" value="1"/>
</dbReference>
<feature type="site" description="Transition state stabilizer" evidence="3">
    <location>
        <position position="22"/>
    </location>
</feature>
<dbReference type="Gene3D" id="3.90.550.10">
    <property type="entry name" value="Spore Coat Polysaccharide Biosynthesis Protein SpsA, Chain A"/>
    <property type="match status" value="1"/>
</dbReference>
<dbReference type="NCBIfam" id="NF001186">
    <property type="entry name" value="PRK00155.2-3"/>
    <property type="match status" value="1"/>
</dbReference>
<keyword evidence="2 3" id="KW-0548">Nucleotidyltransferase</keyword>
<comment type="similarity">
    <text evidence="3">Belongs to the IspD/TarI cytidylyltransferase family. IspD subfamily.</text>
</comment>
<protein>
    <recommendedName>
        <fullName evidence="3">2-C-methyl-D-erythritol 4-phosphate cytidylyltransferase</fullName>
        <ecNumber evidence="3">2.7.7.60</ecNumber>
    </recommendedName>
    <alternativeName>
        <fullName evidence="3">4-diphosphocytidyl-2C-methyl-D-erythritol synthase</fullName>
    </alternativeName>
    <alternativeName>
        <fullName evidence="3">MEP cytidylyltransferase</fullName>
        <shortName evidence="3">MCT</shortName>
    </alternativeName>
</protein>
<dbReference type="PANTHER" id="PTHR32125:SF4">
    <property type="entry name" value="2-C-METHYL-D-ERYTHRITOL 4-PHOSPHATE CYTIDYLYLTRANSFERASE, CHLOROPLASTIC"/>
    <property type="match status" value="1"/>
</dbReference>